<dbReference type="InterPro" id="IPR051545">
    <property type="entry name" value="NAD(P)H_dehydrogenase_qn"/>
</dbReference>
<protein>
    <recommendedName>
        <fullName evidence="3">Flavodoxin-like fold domain-containing protein</fullName>
    </recommendedName>
</protein>
<dbReference type="GO" id="GO:0003955">
    <property type="term" value="F:NAD(P)H dehydrogenase (quinone) activity"/>
    <property type="evidence" value="ECO:0007669"/>
    <property type="project" value="TreeGrafter"/>
</dbReference>
<evidence type="ECO:0000256" key="2">
    <source>
        <dbReference type="ARBA" id="ARBA00023002"/>
    </source>
</evidence>
<dbReference type="InterPro" id="IPR029039">
    <property type="entry name" value="Flavoprotein-like_sf"/>
</dbReference>
<dbReference type="GO" id="GO:0005829">
    <property type="term" value="C:cytosol"/>
    <property type="evidence" value="ECO:0007669"/>
    <property type="project" value="TreeGrafter"/>
</dbReference>
<evidence type="ECO:0000313" key="4">
    <source>
        <dbReference type="Ensembl" id="ENSPSTP00000014604.1"/>
    </source>
</evidence>
<reference evidence="4" key="1">
    <citation type="submission" date="2025-08" db="UniProtKB">
        <authorList>
            <consortium name="Ensembl"/>
        </authorList>
    </citation>
    <scope>IDENTIFICATION</scope>
</reference>
<dbReference type="Proteomes" id="UP000694428">
    <property type="component" value="Unplaced"/>
</dbReference>
<evidence type="ECO:0000259" key="3">
    <source>
        <dbReference type="Pfam" id="PF02525"/>
    </source>
</evidence>
<keyword evidence="2" id="KW-0560">Oxidoreductase</keyword>
<accession>A0A8C9FH33</accession>
<keyword evidence="5" id="KW-1185">Reference proteome</keyword>
<dbReference type="AlphaFoldDB" id="A0A8C9FH33"/>
<proteinExistence type="inferred from homology"/>
<dbReference type="PANTHER" id="PTHR10204">
    <property type="entry name" value="NAD P H OXIDOREDUCTASE-RELATED"/>
    <property type="match status" value="1"/>
</dbReference>
<dbReference type="PANTHER" id="PTHR10204:SF33">
    <property type="entry name" value="RIBOSYLDIHYDRONICOTINAMIDE DEHYDROGENASE [QUINONE]"/>
    <property type="match status" value="1"/>
</dbReference>
<evidence type="ECO:0000256" key="1">
    <source>
        <dbReference type="ARBA" id="ARBA00006252"/>
    </source>
</evidence>
<dbReference type="Pfam" id="PF02525">
    <property type="entry name" value="Flavodoxin_2"/>
    <property type="match status" value="1"/>
</dbReference>
<evidence type="ECO:0000313" key="5">
    <source>
        <dbReference type="Proteomes" id="UP000694428"/>
    </source>
</evidence>
<organism evidence="4 5">
    <name type="scientific">Pavo cristatus</name>
    <name type="common">Indian peafowl</name>
    <name type="synonym">Blue peafowl</name>
    <dbReference type="NCBI Taxonomy" id="9049"/>
    <lineage>
        <taxon>Eukaryota</taxon>
        <taxon>Metazoa</taxon>
        <taxon>Chordata</taxon>
        <taxon>Craniata</taxon>
        <taxon>Vertebrata</taxon>
        <taxon>Euteleostomi</taxon>
        <taxon>Archelosauria</taxon>
        <taxon>Archosauria</taxon>
        <taxon>Dinosauria</taxon>
        <taxon>Saurischia</taxon>
        <taxon>Theropoda</taxon>
        <taxon>Coelurosauria</taxon>
        <taxon>Aves</taxon>
        <taxon>Neognathae</taxon>
        <taxon>Galloanserae</taxon>
        <taxon>Galliformes</taxon>
        <taxon>Phasianidae</taxon>
        <taxon>Phasianinae</taxon>
        <taxon>Pavo</taxon>
    </lineage>
</organism>
<name>A0A8C9FH33_PAVCR</name>
<dbReference type="InterPro" id="IPR003680">
    <property type="entry name" value="Flavodoxin_fold"/>
</dbReference>
<dbReference type="Gene3D" id="3.40.50.360">
    <property type="match status" value="1"/>
</dbReference>
<sequence>LYDNKLAMFSFTTGGTEEMYVKGSMSGDIRYILWPMQHGIMHFCGVKILEPHICFAPEYVSEEKRKEMLLAWAHRLKTLWKEEPINCSPEWYFNCGESTFLSKRHKENIFKLPKEGLKNK</sequence>
<feature type="domain" description="Flavodoxin-like fold" evidence="3">
    <location>
        <begin position="4"/>
        <end position="75"/>
    </location>
</feature>
<reference evidence="4" key="2">
    <citation type="submission" date="2025-09" db="UniProtKB">
        <authorList>
            <consortium name="Ensembl"/>
        </authorList>
    </citation>
    <scope>IDENTIFICATION</scope>
</reference>
<comment type="similarity">
    <text evidence="1">Belongs to the NAD(P)H dehydrogenase (quinone) family.</text>
</comment>
<dbReference type="Ensembl" id="ENSPSTT00000015323.1">
    <property type="protein sequence ID" value="ENSPSTP00000014604.1"/>
    <property type="gene ID" value="ENSPSTG00000010339.1"/>
</dbReference>
<dbReference type="SUPFAM" id="SSF52218">
    <property type="entry name" value="Flavoproteins"/>
    <property type="match status" value="1"/>
</dbReference>